<evidence type="ECO:0000313" key="3">
    <source>
        <dbReference type="Proteomes" id="UP001166674"/>
    </source>
</evidence>
<organism evidence="2 3">
    <name type="scientific">Sciurus carolinensis</name>
    <name type="common">Eastern gray squirrel</name>
    <dbReference type="NCBI Taxonomy" id="30640"/>
    <lineage>
        <taxon>Eukaryota</taxon>
        <taxon>Metazoa</taxon>
        <taxon>Chordata</taxon>
        <taxon>Craniata</taxon>
        <taxon>Vertebrata</taxon>
        <taxon>Euteleostomi</taxon>
        <taxon>Mammalia</taxon>
        <taxon>Eutheria</taxon>
        <taxon>Euarchontoglires</taxon>
        <taxon>Glires</taxon>
        <taxon>Rodentia</taxon>
        <taxon>Sciuromorpha</taxon>
        <taxon>Sciuridae</taxon>
        <taxon>Sciurinae</taxon>
        <taxon>Sciurini</taxon>
        <taxon>Sciurus</taxon>
    </lineage>
</organism>
<protein>
    <submittedName>
        <fullName evidence="2">Uncharacterized protein</fullName>
    </submittedName>
</protein>
<name>A0AA41N763_SCICA</name>
<feature type="compositionally biased region" description="Gly residues" evidence="1">
    <location>
        <begin position="55"/>
        <end position="64"/>
    </location>
</feature>
<feature type="compositionally biased region" description="Acidic residues" evidence="1">
    <location>
        <begin position="97"/>
        <end position="110"/>
    </location>
</feature>
<keyword evidence="3" id="KW-1185">Reference proteome</keyword>
<comment type="caution">
    <text evidence="2">The sequence shown here is derived from an EMBL/GenBank/DDBJ whole genome shotgun (WGS) entry which is preliminary data.</text>
</comment>
<evidence type="ECO:0000256" key="1">
    <source>
        <dbReference type="SAM" id="MobiDB-lite"/>
    </source>
</evidence>
<gene>
    <name evidence="2" type="ORF">SUZIE_181015</name>
</gene>
<dbReference type="AlphaFoldDB" id="A0AA41N763"/>
<sequence>MVAASATRLGRGGVSSVAGEDPSRFRRSEPVLAQTASGCPPTGQLPPWRLRHGDPGPGCGGSGGVRATENKDAIIGLPGGRLGRSPRRSRGRASEGGGEDAEGGEEEGGG</sequence>
<dbReference type="EMBL" id="JAATJV010397599">
    <property type="protein sequence ID" value="MBZ3885052.1"/>
    <property type="molecule type" value="Genomic_DNA"/>
</dbReference>
<evidence type="ECO:0000313" key="2">
    <source>
        <dbReference type="EMBL" id="MBZ3885052.1"/>
    </source>
</evidence>
<feature type="region of interest" description="Disordered" evidence="1">
    <location>
        <begin position="1"/>
        <end position="110"/>
    </location>
</feature>
<proteinExistence type="predicted"/>
<reference evidence="2" key="1">
    <citation type="submission" date="2020-03" db="EMBL/GenBank/DDBJ databases">
        <title>Studies in the Genomics of Life Span.</title>
        <authorList>
            <person name="Glass D."/>
        </authorList>
    </citation>
    <scope>NUCLEOTIDE SEQUENCE</scope>
    <source>
        <strain evidence="2">SUZIE</strain>
        <tissue evidence="2">Muscle</tissue>
    </source>
</reference>
<dbReference type="Proteomes" id="UP001166674">
    <property type="component" value="Unassembled WGS sequence"/>
</dbReference>
<accession>A0AA41N763</accession>